<gene>
    <name evidence="1" type="ORF">J07HQW1_00230</name>
</gene>
<evidence type="ECO:0000313" key="2">
    <source>
        <dbReference type="Proteomes" id="UP000030649"/>
    </source>
</evidence>
<dbReference type="Proteomes" id="UP000030649">
    <property type="component" value="Unassembled WGS sequence"/>
</dbReference>
<sequence length="35" mass="3803">MASASGLEGNLEGLHVDFCFDSLSLMRDTPYSLLL</sequence>
<dbReference type="STRING" id="1238424.J07HQW1_00230"/>
<dbReference type="HOGENOM" id="CLU_3362533_0_0_2"/>
<dbReference type="EMBL" id="KE356560">
    <property type="protein sequence ID" value="ERG90212.1"/>
    <property type="molecule type" value="Genomic_DNA"/>
</dbReference>
<proteinExistence type="predicted"/>
<reference evidence="1 2" key="1">
    <citation type="journal article" date="2013" name="PLoS ONE">
        <title>Assembly-driven community genomics of a hypersaline microbial ecosystem.</title>
        <authorList>
            <person name="Podell S."/>
            <person name="Ugalde J.A."/>
            <person name="Narasingarao P."/>
            <person name="Banfield J.F."/>
            <person name="Heidelberg K.B."/>
            <person name="Allen E.E."/>
        </authorList>
    </citation>
    <scope>NUCLEOTIDE SEQUENCE [LARGE SCALE GENOMIC DNA]</scope>
    <source>
        <strain evidence="2">J07HQW1</strain>
    </source>
</reference>
<protein>
    <submittedName>
        <fullName evidence="1">Uncharacterized protein</fullName>
    </submittedName>
</protein>
<organism evidence="1 2">
    <name type="scientific">Haloquadratum walsbyi J07HQW1</name>
    <dbReference type="NCBI Taxonomy" id="1238424"/>
    <lineage>
        <taxon>Archaea</taxon>
        <taxon>Methanobacteriati</taxon>
        <taxon>Methanobacteriota</taxon>
        <taxon>Stenosarchaea group</taxon>
        <taxon>Halobacteria</taxon>
        <taxon>Halobacteriales</taxon>
        <taxon>Haloferacaceae</taxon>
        <taxon>Haloquadratum</taxon>
    </lineage>
</organism>
<name>U1P9I6_9EURY</name>
<evidence type="ECO:0000313" key="1">
    <source>
        <dbReference type="EMBL" id="ERG90212.1"/>
    </source>
</evidence>
<accession>U1P9I6</accession>
<dbReference type="AlphaFoldDB" id="U1P9I6"/>